<reference evidence="2" key="1">
    <citation type="submission" date="2011-05" db="EMBL/GenBank/DDBJ databases">
        <title>Unity in variety -- the pan-genome of the Chlamydiae.</title>
        <authorList>
            <person name="Collingro A."/>
            <person name="Tischler P."/>
            <person name="Weinmaier T."/>
            <person name="Penz T."/>
            <person name="Heinz E."/>
            <person name="Brunham R.C."/>
            <person name="Read T.D."/>
            <person name="Bavoil P.M."/>
            <person name="Sachse K."/>
            <person name="Kahane S."/>
            <person name="Friedman M.G."/>
            <person name="Rattei T."/>
            <person name="Myers G.S.A."/>
            <person name="Horn M."/>
        </authorList>
    </citation>
    <scope>NUCLEOTIDE SEQUENCE</scope>
    <source>
        <strain evidence="2">2032/99</strain>
    </source>
</reference>
<accession>F8L9Y9</accession>
<sequence length="45" mass="5100">SFFYFLASWVIYFLPQLLVTGLARCLGFPLEGLKFPFISILGGAW</sequence>
<evidence type="ECO:0000256" key="1">
    <source>
        <dbReference type="SAM" id="Phobius"/>
    </source>
</evidence>
<keyword evidence="1" id="KW-0812">Transmembrane</keyword>
<keyword evidence="1" id="KW-1133">Transmembrane helix</keyword>
<proteinExistence type="predicted"/>
<keyword evidence="1" id="KW-0472">Membrane</keyword>
<feature type="non-terminal residue" evidence="2">
    <location>
        <position position="1"/>
    </location>
</feature>
<evidence type="ECO:0000313" key="2">
    <source>
        <dbReference type="EMBL" id="CCB90295.1"/>
    </source>
</evidence>
<dbReference type="AlphaFoldDB" id="F8L9Y9"/>
<feature type="transmembrane region" description="Helical" evidence="1">
    <location>
        <begin position="6"/>
        <end position="26"/>
    </location>
</feature>
<protein>
    <submittedName>
        <fullName evidence="2">Uncharacterized protein</fullName>
    </submittedName>
</protein>
<gene>
    <name evidence="2" type="ORF">WCH_BD08220</name>
</gene>
<name>F8L9Y9_9BACT</name>
<organism evidence="2">
    <name type="scientific">Waddlia chondrophila 2032/99</name>
    <dbReference type="NCBI Taxonomy" id="765953"/>
    <lineage>
        <taxon>Bacteria</taxon>
        <taxon>Pseudomonadati</taxon>
        <taxon>Chlamydiota</taxon>
        <taxon>Chlamydiia</taxon>
        <taxon>Parachlamydiales</taxon>
        <taxon>Waddliaceae</taxon>
        <taxon>Waddlia</taxon>
    </lineage>
</organism>
<dbReference type="EMBL" id="FR872594">
    <property type="protein sequence ID" value="CCB90295.1"/>
    <property type="molecule type" value="Genomic_DNA"/>
</dbReference>